<dbReference type="GO" id="GO:0009007">
    <property type="term" value="F:site-specific DNA-methyltransferase (adenine-specific) activity"/>
    <property type="evidence" value="ECO:0007669"/>
    <property type="project" value="UniProtKB-EC"/>
</dbReference>
<evidence type="ECO:0000259" key="9">
    <source>
        <dbReference type="Pfam" id="PF12161"/>
    </source>
</evidence>
<evidence type="ECO:0000256" key="1">
    <source>
        <dbReference type="ARBA" id="ARBA00006594"/>
    </source>
</evidence>
<evidence type="ECO:0000313" key="10">
    <source>
        <dbReference type="EMBL" id="MBP1856202.1"/>
    </source>
</evidence>
<dbReference type="PROSITE" id="PS00092">
    <property type="entry name" value="N6_MTASE"/>
    <property type="match status" value="1"/>
</dbReference>
<evidence type="ECO:0000256" key="6">
    <source>
        <dbReference type="ARBA" id="ARBA00022747"/>
    </source>
</evidence>
<dbReference type="Pfam" id="PF02384">
    <property type="entry name" value="N6_Mtase"/>
    <property type="match status" value="1"/>
</dbReference>
<keyword evidence="11" id="KW-1185">Reference proteome</keyword>
<dbReference type="InterPro" id="IPR038333">
    <property type="entry name" value="T1MK-like_N_sf"/>
</dbReference>
<accession>A0ABS4EE50</accession>
<feature type="domain" description="DNA methylase adenine-specific" evidence="8">
    <location>
        <begin position="146"/>
        <end position="465"/>
    </location>
</feature>
<dbReference type="InterPro" id="IPR022749">
    <property type="entry name" value="D12N6_MeTrfase_N"/>
</dbReference>
<evidence type="ECO:0000256" key="5">
    <source>
        <dbReference type="ARBA" id="ARBA00022691"/>
    </source>
</evidence>
<evidence type="ECO:0000256" key="2">
    <source>
        <dbReference type="ARBA" id="ARBA00011900"/>
    </source>
</evidence>
<dbReference type="InterPro" id="IPR002052">
    <property type="entry name" value="DNA_methylase_N6_adenine_CS"/>
</dbReference>
<dbReference type="InterPro" id="IPR052916">
    <property type="entry name" value="Type-I_RE_MTase_Subunit"/>
</dbReference>
<organism evidence="10 11">
    <name type="scientific">Metaclostridioides mangenotii</name>
    <dbReference type="NCBI Taxonomy" id="1540"/>
    <lineage>
        <taxon>Bacteria</taxon>
        <taxon>Bacillati</taxon>
        <taxon>Bacillota</taxon>
        <taxon>Clostridia</taxon>
        <taxon>Peptostreptococcales</taxon>
        <taxon>Peptostreptococcaceae</taxon>
        <taxon>Metaclostridioides</taxon>
    </lineage>
</organism>
<dbReference type="PANTHER" id="PTHR42998">
    <property type="entry name" value="TYPE I RESTRICTION ENZYME HINDVIIP M PROTEIN-RELATED"/>
    <property type="match status" value="1"/>
</dbReference>
<comment type="caution">
    <text evidence="10">The sequence shown here is derived from an EMBL/GenBank/DDBJ whole genome shotgun (WGS) entry which is preliminary data.</text>
</comment>
<dbReference type="PANTHER" id="PTHR42998:SF1">
    <property type="entry name" value="TYPE I RESTRICTION ENZYME HINDI METHYLASE SUBUNIT"/>
    <property type="match status" value="1"/>
</dbReference>
<evidence type="ECO:0000256" key="4">
    <source>
        <dbReference type="ARBA" id="ARBA00022679"/>
    </source>
</evidence>
<dbReference type="GO" id="GO:0032259">
    <property type="term" value="P:methylation"/>
    <property type="evidence" value="ECO:0007669"/>
    <property type="project" value="UniProtKB-KW"/>
</dbReference>
<comment type="similarity">
    <text evidence="1">Belongs to the N(4)/N(6)-methyltransferase family.</text>
</comment>
<dbReference type="RefSeq" id="WP_209457539.1">
    <property type="nucleotide sequence ID" value="NZ_BAAACS010000017.1"/>
</dbReference>
<feature type="domain" description="N6 adenine-specific DNA methyltransferase N-terminal" evidence="9">
    <location>
        <begin position="9"/>
        <end position="134"/>
    </location>
</feature>
<dbReference type="Proteomes" id="UP000767291">
    <property type="component" value="Unassembled WGS sequence"/>
</dbReference>
<keyword evidence="3 10" id="KW-0489">Methyltransferase</keyword>
<name>A0ABS4EE50_9FIRM</name>
<dbReference type="SUPFAM" id="SSF53335">
    <property type="entry name" value="S-adenosyl-L-methionine-dependent methyltransferases"/>
    <property type="match status" value="1"/>
</dbReference>
<keyword evidence="6" id="KW-0680">Restriction system</keyword>
<proteinExistence type="inferred from homology"/>
<dbReference type="Gene3D" id="3.40.50.150">
    <property type="entry name" value="Vaccinia Virus protein VP39"/>
    <property type="match status" value="1"/>
</dbReference>
<keyword evidence="4 10" id="KW-0808">Transferase</keyword>
<reference evidence="10 11" key="1">
    <citation type="submission" date="2021-03" db="EMBL/GenBank/DDBJ databases">
        <title>Genomic Encyclopedia of Type Strains, Phase IV (KMG-IV): sequencing the most valuable type-strain genomes for metagenomic binning, comparative biology and taxonomic classification.</title>
        <authorList>
            <person name="Goeker M."/>
        </authorList>
    </citation>
    <scope>NUCLEOTIDE SEQUENCE [LARGE SCALE GENOMIC DNA]</scope>
    <source>
        <strain evidence="10 11">DSM 1289</strain>
    </source>
</reference>
<dbReference type="EMBL" id="JAGGJX010000007">
    <property type="protein sequence ID" value="MBP1856202.1"/>
    <property type="molecule type" value="Genomic_DNA"/>
</dbReference>
<dbReference type="InterPro" id="IPR029063">
    <property type="entry name" value="SAM-dependent_MTases_sf"/>
</dbReference>
<keyword evidence="5" id="KW-0949">S-adenosyl-L-methionine</keyword>
<dbReference type="InterPro" id="IPR003356">
    <property type="entry name" value="DNA_methylase_A-5"/>
</dbReference>
<protein>
    <recommendedName>
        <fullName evidence="2">site-specific DNA-methyltransferase (adenine-specific)</fullName>
        <ecNumber evidence="2">2.1.1.72</ecNumber>
    </recommendedName>
</protein>
<evidence type="ECO:0000313" key="11">
    <source>
        <dbReference type="Proteomes" id="UP000767291"/>
    </source>
</evidence>
<dbReference type="PRINTS" id="PR00507">
    <property type="entry name" value="N12N6MTFRASE"/>
</dbReference>
<sequence length="506" mass="58076">MSVSEIKIEESMWLLADRLRGSMDPSEYKNIVLGLIFLKYISETFEERYDVLKNNESSNEEEKSEYISKNIFWVPQKARWDYITKNAENKDLGKIIDNAMSMIEKENPSLKDVLPKDFAKPQLNASKLRDVIDLLKFKVSDADSQSKDILGRIYEYFLSKFASAEGKAGGEFYTPRSVVKLLVEMLKPCKGNVYDPCCGSGGLFVQSERFIEDHKGKPGDIRIFGQESNPTTWRMCKMNLALRGIDGDIGNSNADTFHNDLHKDLKADYILANPPFNISDWGGEKLEDDSRWVYGIPPRGNANYAWIQHIISKLSDKGRAGFVMANGSLSTKNILSEYEIRKKLIENDLIDCIVSLPAQMFYSTQIPVCLWFLSNDKIENNKSRKGEILFIDAGKKGFMADRIHKEFAEDEIHEISRTYHSWRGSIDQVYKDIQGYCKVETIENVIKNDYVLTPGRFVGVELEEEEIELYDDKMKRLTKTLNEQFIKSHKLEEDIKRVLGGIGYEI</sequence>
<comment type="catalytic activity">
    <reaction evidence="7">
        <text>a 2'-deoxyadenosine in DNA + S-adenosyl-L-methionine = an N(6)-methyl-2'-deoxyadenosine in DNA + S-adenosyl-L-homocysteine + H(+)</text>
        <dbReference type="Rhea" id="RHEA:15197"/>
        <dbReference type="Rhea" id="RHEA-COMP:12418"/>
        <dbReference type="Rhea" id="RHEA-COMP:12419"/>
        <dbReference type="ChEBI" id="CHEBI:15378"/>
        <dbReference type="ChEBI" id="CHEBI:57856"/>
        <dbReference type="ChEBI" id="CHEBI:59789"/>
        <dbReference type="ChEBI" id="CHEBI:90615"/>
        <dbReference type="ChEBI" id="CHEBI:90616"/>
        <dbReference type="EC" id="2.1.1.72"/>
    </reaction>
</comment>
<evidence type="ECO:0000256" key="3">
    <source>
        <dbReference type="ARBA" id="ARBA00022603"/>
    </source>
</evidence>
<evidence type="ECO:0000259" key="8">
    <source>
        <dbReference type="Pfam" id="PF02384"/>
    </source>
</evidence>
<dbReference type="Pfam" id="PF12161">
    <property type="entry name" value="HsdM_N"/>
    <property type="match status" value="1"/>
</dbReference>
<dbReference type="Gene3D" id="1.20.1260.30">
    <property type="match status" value="1"/>
</dbReference>
<gene>
    <name evidence="10" type="ORF">J2Z43_002650</name>
</gene>
<evidence type="ECO:0000256" key="7">
    <source>
        <dbReference type="ARBA" id="ARBA00047942"/>
    </source>
</evidence>
<dbReference type="EC" id="2.1.1.72" evidence="2"/>